<gene>
    <name evidence="3" type="ORF">ONE63_000640</name>
</gene>
<sequence>MGRAASLQDIIDNFLETKASNSPKLFFTEPEQLVKVFRSLAAQSLASLVHIEQLRLPLEALQAGVSQAKERVEQELKTLREQVADLEREIAWEESRVEQLQKHAQVILSSVYQDILAGAGSANVLTLRVWVEDVYEHCIAPNDSHLTAYQMMCAVERAVAAELLALDYLDQTHVKRARRHIYMEDRDQNKGASDAQRKLQQLEQLVYRMERALEPPPPRTRHRLVFRSQPPEPKKPPPPPPEKLSEEEQDRRAFFADCTTADRLSKLKSPVPRSLAVLGLRRGQSSHSESQTDTGTFNKDTVLSSTRVR</sequence>
<evidence type="ECO:0000256" key="1">
    <source>
        <dbReference type="SAM" id="Coils"/>
    </source>
</evidence>
<dbReference type="Proteomes" id="UP001075354">
    <property type="component" value="Chromosome 1"/>
</dbReference>
<evidence type="ECO:0000313" key="3">
    <source>
        <dbReference type="EMBL" id="KAJ1532006.1"/>
    </source>
</evidence>
<keyword evidence="4" id="KW-1185">Reference proteome</keyword>
<dbReference type="InterPro" id="IPR051147">
    <property type="entry name" value="CFAP_domain-containing"/>
</dbReference>
<feature type="region of interest" description="Disordered" evidence="2">
    <location>
        <begin position="278"/>
        <end position="309"/>
    </location>
</feature>
<proteinExistence type="predicted"/>
<keyword evidence="1" id="KW-0175">Coiled coil</keyword>
<dbReference type="PANTHER" id="PTHR21683:SF3">
    <property type="entry name" value="CILIA AND FLAGELLA ASSOCIATED PROTEIN 100"/>
    <property type="match status" value="1"/>
</dbReference>
<dbReference type="AlphaFoldDB" id="A0AAV7Y666"/>
<evidence type="ECO:0000256" key="2">
    <source>
        <dbReference type="SAM" id="MobiDB-lite"/>
    </source>
</evidence>
<accession>A0AAV7Y666</accession>
<feature type="coiled-coil region" evidence="1">
    <location>
        <begin position="58"/>
        <end position="103"/>
    </location>
</feature>
<feature type="compositionally biased region" description="Basic and acidic residues" evidence="2">
    <location>
        <begin position="243"/>
        <end position="252"/>
    </location>
</feature>
<dbReference type="EMBL" id="JAPTSV010000001">
    <property type="protein sequence ID" value="KAJ1532006.1"/>
    <property type="molecule type" value="Genomic_DNA"/>
</dbReference>
<feature type="compositionally biased region" description="Polar residues" evidence="2">
    <location>
        <begin position="283"/>
        <end position="309"/>
    </location>
</feature>
<protein>
    <submittedName>
        <fullName evidence="3">Uncharacterized protein</fullName>
    </submittedName>
</protein>
<name>A0AAV7Y666_9NEOP</name>
<evidence type="ECO:0000313" key="4">
    <source>
        <dbReference type="Proteomes" id="UP001075354"/>
    </source>
</evidence>
<feature type="region of interest" description="Disordered" evidence="2">
    <location>
        <begin position="211"/>
        <end position="252"/>
    </location>
</feature>
<reference evidence="3" key="1">
    <citation type="submission" date="2022-12" db="EMBL/GenBank/DDBJ databases">
        <title>Chromosome-level genome assembly of the bean flower thrips Megalurothrips usitatus.</title>
        <authorList>
            <person name="Ma L."/>
            <person name="Liu Q."/>
            <person name="Li H."/>
            <person name="Cai W."/>
        </authorList>
    </citation>
    <scope>NUCLEOTIDE SEQUENCE</scope>
    <source>
        <strain evidence="3">Cailab_2022a</strain>
    </source>
</reference>
<organism evidence="3 4">
    <name type="scientific">Megalurothrips usitatus</name>
    <name type="common">bean blossom thrips</name>
    <dbReference type="NCBI Taxonomy" id="439358"/>
    <lineage>
        <taxon>Eukaryota</taxon>
        <taxon>Metazoa</taxon>
        <taxon>Ecdysozoa</taxon>
        <taxon>Arthropoda</taxon>
        <taxon>Hexapoda</taxon>
        <taxon>Insecta</taxon>
        <taxon>Pterygota</taxon>
        <taxon>Neoptera</taxon>
        <taxon>Paraneoptera</taxon>
        <taxon>Thysanoptera</taxon>
        <taxon>Terebrantia</taxon>
        <taxon>Thripoidea</taxon>
        <taxon>Thripidae</taxon>
        <taxon>Megalurothrips</taxon>
    </lineage>
</organism>
<comment type="caution">
    <text evidence="3">The sequence shown here is derived from an EMBL/GenBank/DDBJ whole genome shotgun (WGS) entry which is preliminary data.</text>
</comment>
<dbReference type="PANTHER" id="PTHR21683">
    <property type="entry name" value="COILED-COIL DOMAIN-CONTAINING PROTEIN 42 LIKE-2-LIKE-RELATED"/>
    <property type="match status" value="1"/>
</dbReference>